<organism evidence="1 2">
    <name type="scientific">Apostasia shenzhenica</name>
    <dbReference type="NCBI Taxonomy" id="1088818"/>
    <lineage>
        <taxon>Eukaryota</taxon>
        <taxon>Viridiplantae</taxon>
        <taxon>Streptophyta</taxon>
        <taxon>Embryophyta</taxon>
        <taxon>Tracheophyta</taxon>
        <taxon>Spermatophyta</taxon>
        <taxon>Magnoliopsida</taxon>
        <taxon>Liliopsida</taxon>
        <taxon>Asparagales</taxon>
        <taxon>Orchidaceae</taxon>
        <taxon>Apostasioideae</taxon>
        <taxon>Apostasia</taxon>
    </lineage>
</organism>
<proteinExistence type="predicted"/>
<accession>A0A2I0B3H2</accession>
<dbReference type="AlphaFoldDB" id="A0A2I0B3H2"/>
<name>A0A2I0B3H2_9ASPA</name>
<evidence type="ECO:0000313" key="1">
    <source>
        <dbReference type="EMBL" id="PKA62341.1"/>
    </source>
</evidence>
<sequence length="93" mass="10092">MSPGCVSFFGPSGLLGLQVVGDCIGIMGRAKPALPSRECWIEKFGLLSRAKLRCPRVVLATAAGASRRIRVLRITCRCPRGHWNVSRKVAQSL</sequence>
<evidence type="ECO:0000313" key="2">
    <source>
        <dbReference type="Proteomes" id="UP000236161"/>
    </source>
</evidence>
<gene>
    <name evidence="1" type="ORF">AXF42_Ash009225</name>
</gene>
<dbReference type="EMBL" id="KZ451917">
    <property type="protein sequence ID" value="PKA62341.1"/>
    <property type="molecule type" value="Genomic_DNA"/>
</dbReference>
<keyword evidence="2" id="KW-1185">Reference proteome</keyword>
<protein>
    <submittedName>
        <fullName evidence="1">Uncharacterized protein</fullName>
    </submittedName>
</protein>
<dbReference type="Proteomes" id="UP000236161">
    <property type="component" value="Unassembled WGS sequence"/>
</dbReference>
<reference evidence="1 2" key="1">
    <citation type="journal article" date="2017" name="Nature">
        <title>The Apostasia genome and the evolution of orchids.</title>
        <authorList>
            <person name="Zhang G.Q."/>
            <person name="Liu K.W."/>
            <person name="Li Z."/>
            <person name="Lohaus R."/>
            <person name="Hsiao Y.Y."/>
            <person name="Niu S.C."/>
            <person name="Wang J.Y."/>
            <person name="Lin Y.C."/>
            <person name="Xu Q."/>
            <person name="Chen L.J."/>
            <person name="Yoshida K."/>
            <person name="Fujiwara S."/>
            <person name="Wang Z.W."/>
            <person name="Zhang Y.Q."/>
            <person name="Mitsuda N."/>
            <person name="Wang M."/>
            <person name="Liu G.H."/>
            <person name="Pecoraro L."/>
            <person name="Huang H.X."/>
            <person name="Xiao X.J."/>
            <person name="Lin M."/>
            <person name="Wu X.Y."/>
            <person name="Wu W.L."/>
            <person name="Chen Y.Y."/>
            <person name="Chang S.B."/>
            <person name="Sakamoto S."/>
            <person name="Ohme-Takagi M."/>
            <person name="Yagi M."/>
            <person name="Zeng S.J."/>
            <person name="Shen C.Y."/>
            <person name="Yeh C.M."/>
            <person name="Luo Y.B."/>
            <person name="Tsai W.C."/>
            <person name="Van de Peer Y."/>
            <person name="Liu Z.J."/>
        </authorList>
    </citation>
    <scope>NUCLEOTIDE SEQUENCE [LARGE SCALE GENOMIC DNA]</scope>
    <source>
        <strain evidence="2">cv. Shenzhen</strain>
        <tissue evidence="1">Stem</tissue>
    </source>
</reference>